<evidence type="ECO:0000256" key="1">
    <source>
        <dbReference type="SAM" id="Coils"/>
    </source>
</evidence>
<name>A0A914Q8E2_9BILA</name>
<reference evidence="4" key="1">
    <citation type="submission" date="2022-11" db="UniProtKB">
        <authorList>
            <consortium name="WormBaseParasite"/>
        </authorList>
    </citation>
    <scope>IDENTIFICATION</scope>
</reference>
<feature type="region of interest" description="Disordered" evidence="2">
    <location>
        <begin position="42"/>
        <end position="75"/>
    </location>
</feature>
<evidence type="ECO:0000313" key="3">
    <source>
        <dbReference type="Proteomes" id="UP000887578"/>
    </source>
</evidence>
<dbReference type="InterPro" id="IPR027291">
    <property type="entry name" value="Glyco_hydro_38_N_sf"/>
</dbReference>
<dbReference type="Gene3D" id="3.20.110.10">
    <property type="entry name" value="Glycoside hydrolase 38, N terminal domain"/>
    <property type="match status" value="1"/>
</dbReference>
<evidence type="ECO:0000256" key="2">
    <source>
        <dbReference type="SAM" id="MobiDB-lite"/>
    </source>
</evidence>
<sequence>MKIDPEISSLKSLIAVLKSEVSNDHSKIEKLESEIQELKLDHKNVVPNKNDNNFHVSTEDDENNDRNEKSEAIRSSRNKAAIVYKKIDESKKQQQQKEESKSGFGSSSCPARKLFYSNEGDIQMLHAYEIIPFDNKNGGVWYQGFEITYDKEKIKQEEPLEVFVVPHSHNDPGKRFFIWQIATGNNNNKFQN</sequence>
<protein>
    <submittedName>
        <fullName evidence="4">Uncharacterized protein</fullName>
    </submittedName>
</protein>
<dbReference type="SUPFAM" id="SSF88713">
    <property type="entry name" value="Glycoside hydrolase/deacetylase"/>
    <property type="match status" value="1"/>
</dbReference>
<dbReference type="GO" id="GO:0005975">
    <property type="term" value="P:carbohydrate metabolic process"/>
    <property type="evidence" value="ECO:0007669"/>
    <property type="project" value="InterPro"/>
</dbReference>
<keyword evidence="1" id="KW-0175">Coiled coil</keyword>
<accession>A0A914Q8E2</accession>
<feature type="compositionally biased region" description="Basic and acidic residues" evidence="2">
    <location>
        <begin position="64"/>
        <end position="74"/>
    </location>
</feature>
<dbReference type="Proteomes" id="UP000887578">
    <property type="component" value="Unplaced"/>
</dbReference>
<dbReference type="InterPro" id="IPR011330">
    <property type="entry name" value="Glyco_hydro/deAcase_b/a-brl"/>
</dbReference>
<dbReference type="WBParaSite" id="PDA_v2.g25338.t1">
    <property type="protein sequence ID" value="PDA_v2.g25338.t1"/>
    <property type="gene ID" value="PDA_v2.g25338"/>
</dbReference>
<feature type="coiled-coil region" evidence="1">
    <location>
        <begin position="14"/>
        <end position="41"/>
    </location>
</feature>
<feature type="compositionally biased region" description="Basic and acidic residues" evidence="2">
    <location>
        <begin position="87"/>
        <end position="101"/>
    </location>
</feature>
<evidence type="ECO:0000313" key="4">
    <source>
        <dbReference type="WBParaSite" id="PDA_v2.g25338.t1"/>
    </source>
</evidence>
<feature type="region of interest" description="Disordered" evidence="2">
    <location>
        <begin position="87"/>
        <end position="108"/>
    </location>
</feature>
<organism evidence="3 4">
    <name type="scientific">Panagrolaimus davidi</name>
    <dbReference type="NCBI Taxonomy" id="227884"/>
    <lineage>
        <taxon>Eukaryota</taxon>
        <taxon>Metazoa</taxon>
        <taxon>Ecdysozoa</taxon>
        <taxon>Nematoda</taxon>
        <taxon>Chromadorea</taxon>
        <taxon>Rhabditida</taxon>
        <taxon>Tylenchina</taxon>
        <taxon>Panagrolaimomorpha</taxon>
        <taxon>Panagrolaimoidea</taxon>
        <taxon>Panagrolaimidae</taxon>
        <taxon>Panagrolaimus</taxon>
    </lineage>
</organism>
<feature type="compositionally biased region" description="Polar residues" evidence="2">
    <location>
        <begin position="47"/>
        <end position="56"/>
    </location>
</feature>
<dbReference type="AlphaFoldDB" id="A0A914Q8E2"/>
<keyword evidence="3" id="KW-1185">Reference proteome</keyword>
<proteinExistence type="predicted"/>